<proteinExistence type="predicted"/>
<gene>
    <name evidence="2" type="ORF">BDZ94DRAFT_1292380</name>
</gene>
<accession>A0A9P6C9S8</accession>
<evidence type="ECO:0000313" key="2">
    <source>
        <dbReference type="EMBL" id="KAF9457492.1"/>
    </source>
</evidence>
<keyword evidence="1" id="KW-0732">Signal</keyword>
<organism evidence="2 3">
    <name type="scientific">Collybia nuda</name>
    <dbReference type="NCBI Taxonomy" id="64659"/>
    <lineage>
        <taxon>Eukaryota</taxon>
        <taxon>Fungi</taxon>
        <taxon>Dikarya</taxon>
        <taxon>Basidiomycota</taxon>
        <taxon>Agaricomycotina</taxon>
        <taxon>Agaricomycetes</taxon>
        <taxon>Agaricomycetidae</taxon>
        <taxon>Agaricales</taxon>
        <taxon>Tricholomatineae</taxon>
        <taxon>Clitocybaceae</taxon>
        <taxon>Collybia</taxon>
    </lineage>
</organism>
<dbReference type="EMBL" id="MU150369">
    <property type="protein sequence ID" value="KAF9457492.1"/>
    <property type="molecule type" value="Genomic_DNA"/>
</dbReference>
<dbReference type="Proteomes" id="UP000807353">
    <property type="component" value="Unassembled WGS sequence"/>
</dbReference>
<name>A0A9P6C9S8_9AGAR</name>
<dbReference type="AlphaFoldDB" id="A0A9P6C9S8"/>
<evidence type="ECO:0000313" key="3">
    <source>
        <dbReference type="Proteomes" id="UP000807353"/>
    </source>
</evidence>
<feature type="signal peptide" evidence="1">
    <location>
        <begin position="1"/>
        <end position="20"/>
    </location>
</feature>
<keyword evidence="3" id="KW-1185">Reference proteome</keyword>
<comment type="caution">
    <text evidence="2">The sequence shown here is derived from an EMBL/GenBank/DDBJ whole genome shotgun (WGS) entry which is preliminary data.</text>
</comment>
<protein>
    <submittedName>
        <fullName evidence="2">Uncharacterized protein</fullName>
    </submittedName>
</protein>
<dbReference type="OrthoDB" id="4935642at2759"/>
<reference evidence="2" key="1">
    <citation type="submission" date="2020-11" db="EMBL/GenBank/DDBJ databases">
        <authorList>
            <consortium name="DOE Joint Genome Institute"/>
            <person name="Ahrendt S."/>
            <person name="Riley R."/>
            <person name="Andreopoulos W."/>
            <person name="Labutti K."/>
            <person name="Pangilinan J."/>
            <person name="Ruiz-Duenas F.J."/>
            <person name="Barrasa J.M."/>
            <person name="Sanchez-Garcia M."/>
            <person name="Camarero S."/>
            <person name="Miyauchi S."/>
            <person name="Serrano A."/>
            <person name="Linde D."/>
            <person name="Babiker R."/>
            <person name="Drula E."/>
            <person name="Ayuso-Fernandez I."/>
            <person name="Pacheco R."/>
            <person name="Padilla G."/>
            <person name="Ferreira P."/>
            <person name="Barriuso J."/>
            <person name="Kellner H."/>
            <person name="Castanera R."/>
            <person name="Alfaro M."/>
            <person name="Ramirez L."/>
            <person name="Pisabarro A.G."/>
            <person name="Kuo A."/>
            <person name="Tritt A."/>
            <person name="Lipzen A."/>
            <person name="He G."/>
            <person name="Yan M."/>
            <person name="Ng V."/>
            <person name="Cullen D."/>
            <person name="Martin F."/>
            <person name="Rosso M.-N."/>
            <person name="Henrissat B."/>
            <person name="Hibbett D."/>
            <person name="Martinez A.T."/>
            <person name="Grigoriev I.V."/>
        </authorList>
    </citation>
    <scope>NUCLEOTIDE SEQUENCE</scope>
    <source>
        <strain evidence="2">CBS 247.69</strain>
    </source>
</reference>
<feature type="chain" id="PRO_5040421068" evidence="1">
    <location>
        <begin position="21"/>
        <end position="241"/>
    </location>
</feature>
<evidence type="ECO:0000256" key="1">
    <source>
        <dbReference type="SAM" id="SignalP"/>
    </source>
</evidence>
<sequence length="241" mass="25658">MKASLLLALIAPLMPTLTMGLIGINWNMTNIPPAGLPDITFPFSLIDTPHEVGYYFAQSINFKNVAGVGYTGLQPRPDVDGKPMIHAKLFSYVPDSTSTDSNCTDGNPDGGEGVSCAVDFSGSYGPYAIEVRNANGTTWEGTVVDLDTNRRVHVGSFTLPEGTGGITGSQVGYVEYYPWNTGVHKCADLPDTTGAFGVPQTTVAKAVGILSDAYEYGECVGEVGFLNTRTEKEVKINVGFK</sequence>